<protein>
    <submittedName>
        <fullName evidence="2">Phosphoadenosine phosphosulfate reductase family protein</fullName>
    </submittedName>
</protein>
<dbReference type="AlphaFoldDB" id="A0AAU7VPQ0"/>
<dbReference type="SUPFAM" id="SSF54862">
    <property type="entry name" value="4Fe-4S ferredoxins"/>
    <property type="match status" value="1"/>
</dbReference>
<dbReference type="PANTHER" id="PTHR43196">
    <property type="entry name" value="SULFATE ADENYLYLTRANSFERASE SUBUNIT 2"/>
    <property type="match status" value="1"/>
</dbReference>
<dbReference type="Pfam" id="PF01507">
    <property type="entry name" value="PAPS_reduct"/>
    <property type="match status" value="1"/>
</dbReference>
<dbReference type="Gene3D" id="3.40.50.620">
    <property type="entry name" value="HUPs"/>
    <property type="match status" value="1"/>
</dbReference>
<name>A0AAU7VPQ0_9FIRM</name>
<sequence>MWCVNCDKEVATDTCPDCNMKTQDDIPVEVYFCPECNVPVIRELNSKVKEVCPLCKGKTKYLSKDLRPVFPQERLLFELMKYKPGDLINDSVWCNNAMYYINGKSKSLSSTDMKKSDPQKLRDLLQKHKIDNSVEIFNQYKSKFIQANKERLEKLKTEAYQFINEARKGYTDQQLIVSFSGGKDSTVVSDLVIKALGNPQVYHIFGNTTLEFPLTIEYKDRFRKENPMTVMREAKNREKDFYEACHEIGPPSRVMRWCCTMFKTGPITRTVNSMARRSNVLTFYGIRKSESASRSKYDRIYDSPKIMKQKVASPIFNWKDIDIWLYLLGEDVDFNDAYRLGFDRVGCWCCPNNSERSHFLAKLYMPDESKKWRDFLIGFAKAIGKPDAEEYVDSGNWKARQGGYGVAAAKDVKINNSACTADENAQIYELFRPLEEEQFYNLFVPFGRVSKGLGRKLLKEVLILDKNNVPIISIQPYKNNTSDNLVKIQTMNVKNHEELQRKISYQLRKYNACRKCLGCESVCKFRAITVNELGYKIDENKCVKCGMCITDKYLRGGCLMSKYLFSANEGEKNEV</sequence>
<feature type="domain" description="Phosphoadenosine phosphosulphate reductase" evidence="1">
    <location>
        <begin position="174"/>
        <end position="352"/>
    </location>
</feature>
<reference evidence="2" key="2">
    <citation type="submission" date="2024-06" db="EMBL/GenBank/DDBJ databases">
        <authorList>
            <person name="Petrova K.O."/>
            <person name="Toshchakov S.V."/>
            <person name="Boltjanskaja Y.V."/>
            <person name="Kevbrin V."/>
        </authorList>
    </citation>
    <scope>NUCLEOTIDE SEQUENCE</scope>
    <source>
        <strain evidence="2">Z-910T</strain>
    </source>
</reference>
<dbReference type="GO" id="GO:0003824">
    <property type="term" value="F:catalytic activity"/>
    <property type="evidence" value="ECO:0007669"/>
    <property type="project" value="InterPro"/>
</dbReference>
<dbReference type="InterPro" id="IPR014729">
    <property type="entry name" value="Rossmann-like_a/b/a_fold"/>
</dbReference>
<dbReference type="InterPro" id="IPR050128">
    <property type="entry name" value="Sulfate_adenylyltrnsfr_sub2"/>
</dbReference>
<dbReference type="PANTHER" id="PTHR43196:SF2">
    <property type="entry name" value="PHOSPHOADENOSINE PHOSPHOSULFATE REDUCTASE"/>
    <property type="match status" value="1"/>
</dbReference>
<gene>
    <name evidence="2" type="ORF">PRVXT_001017</name>
</gene>
<dbReference type="SUPFAM" id="SSF52402">
    <property type="entry name" value="Adenine nucleotide alpha hydrolases-like"/>
    <property type="match status" value="1"/>
</dbReference>
<evidence type="ECO:0000259" key="1">
    <source>
        <dbReference type="Pfam" id="PF01507"/>
    </source>
</evidence>
<dbReference type="EMBL" id="CP158367">
    <property type="protein sequence ID" value="XBX75857.1"/>
    <property type="molecule type" value="Genomic_DNA"/>
</dbReference>
<evidence type="ECO:0000313" key="2">
    <source>
        <dbReference type="EMBL" id="XBX75857.1"/>
    </source>
</evidence>
<accession>A0AAU7VPQ0</accession>
<dbReference type="Gene3D" id="3.30.70.20">
    <property type="match status" value="1"/>
</dbReference>
<dbReference type="InterPro" id="IPR002500">
    <property type="entry name" value="PAPS_reduct_dom"/>
</dbReference>
<reference evidence="2" key="1">
    <citation type="journal article" date="2013" name="Extremophiles">
        <title>Proteinivorax tanatarense gen. nov., sp. nov., an anaerobic, haloalkaliphilic, proteolytic bacterium isolated from a decaying algal bloom, and proposal of Proteinivoraceae fam. nov.</title>
        <authorList>
            <person name="Kevbrin V."/>
            <person name="Boltyanskaya Y."/>
            <person name="Zhilina T."/>
            <person name="Kolganova T."/>
            <person name="Lavrentjeva E."/>
            <person name="Kuznetsov B."/>
        </authorList>
    </citation>
    <scope>NUCLEOTIDE SEQUENCE</scope>
    <source>
        <strain evidence="2">Z-910T</strain>
    </source>
</reference>
<proteinExistence type="predicted"/>
<dbReference type="RefSeq" id="WP_350344593.1">
    <property type="nucleotide sequence ID" value="NZ_CP158367.1"/>
</dbReference>
<organism evidence="2">
    <name type="scientific">Proteinivorax tanatarense</name>
    <dbReference type="NCBI Taxonomy" id="1260629"/>
    <lineage>
        <taxon>Bacteria</taxon>
        <taxon>Bacillati</taxon>
        <taxon>Bacillota</taxon>
        <taxon>Clostridia</taxon>
        <taxon>Eubacteriales</taxon>
        <taxon>Proteinivoracaceae</taxon>
        <taxon>Proteinivorax</taxon>
    </lineage>
</organism>